<dbReference type="PANTHER" id="PTHR38096:SF1">
    <property type="entry name" value="ENTEROBACTIN SYNTHASE COMPONENT D"/>
    <property type="match status" value="1"/>
</dbReference>
<keyword evidence="6" id="KW-1185">Reference proteome</keyword>
<evidence type="ECO:0000313" key="6">
    <source>
        <dbReference type="Proteomes" id="UP001595993"/>
    </source>
</evidence>
<gene>
    <name evidence="5" type="ORF">ACFO9E_11750</name>
</gene>
<feature type="domain" description="4'-phosphopantetheinyl transferase N-terminal" evidence="4">
    <location>
        <begin position="29"/>
        <end position="95"/>
    </location>
</feature>
<dbReference type="Gene3D" id="3.90.470.20">
    <property type="entry name" value="4'-phosphopantetheinyl transferase domain"/>
    <property type="match status" value="1"/>
</dbReference>
<evidence type="ECO:0000256" key="2">
    <source>
        <dbReference type="SAM" id="MobiDB-lite"/>
    </source>
</evidence>
<dbReference type="PRINTS" id="PR01399">
    <property type="entry name" value="ENTSNTHTASED"/>
</dbReference>
<dbReference type="GO" id="GO:0016740">
    <property type="term" value="F:transferase activity"/>
    <property type="evidence" value="ECO:0007669"/>
    <property type="project" value="UniProtKB-KW"/>
</dbReference>
<name>A0ABV9G2C1_9ACTN</name>
<dbReference type="EMBL" id="JBHSFE010000010">
    <property type="protein sequence ID" value="MFC4608486.1"/>
    <property type="molecule type" value="Genomic_DNA"/>
</dbReference>
<evidence type="ECO:0000313" key="5">
    <source>
        <dbReference type="EMBL" id="MFC4608486.1"/>
    </source>
</evidence>
<comment type="caution">
    <text evidence="5">The sequence shown here is derived from an EMBL/GenBank/DDBJ whole genome shotgun (WGS) entry which is preliminary data.</text>
</comment>
<reference evidence="6" key="1">
    <citation type="journal article" date="2019" name="Int. J. Syst. Evol. Microbiol.">
        <title>The Global Catalogue of Microorganisms (GCM) 10K type strain sequencing project: providing services to taxonomists for standard genome sequencing and annotation.</title>
        <authorList>
            <consortium name="The Broad Institute Genomics Platform"/>
            <consortium name="The Broad Institute Genome Sequencing Center for Infectious Disease"/>
            <person name="Wu L."/>
            <person name="Ma J."/>
        </authorList>
    </citation>
    <scope>NUCLEOTIDE SEQUENCE [LARGE SCALE GENOMIC DNA]</scope>
    <source>
        <strain evidence="6">CGMCC 4.7139</strain>
    </source>
</reference>
<dbReference type="RefSeq" id="WP_381194038.1">
    <property type="nucleotide sequence ID" value="NZ_JBHSFE010000010.1"/>
</dbReference>
<sequence length="248" mass="26584">MIEEVLCAPHEVAESFGDPSAAVTLFPEEERGLAAAVPARRREFAAVRVCARAALARLGETAGPIPRGTRGAPVWPGATVGSMTHCLGYRAAVVARSADVRAVGVDAEPNLPLASERVRDLVTIHQERSWIAYLSAARPEVCWDRLVFSAKESVYKAWYPLTGLWLGFEEVRVDVDARARTFTAHVLRSGPSAGGRWPGPFRGSWTVRRGLLLTAVSVPGPAAARPLPGASRLNRPAVPARSIRPGSP</sequence>
<dbReference type="SUPFAM" id="SSF56214">
    <property type="entry name" value="4'-phosphopantetheinyl transferase"/>
    <property type="match status" value="1"/>
</dbReference>
<keyword evidence="1 5" id="KW-0808">Transferase</keyword>
<dbReference type="Pfam" id="PF01648">
    <property type="entry name" value="ACPS"/>
    <property type="match status" value="1"/>
</dbReference>
<proteinExistence type="predicted"/>
<accession>A0ABV9G2C1</accession>
<dbReference type="InterPro" id="IPR003542">
    <property type="entry name" value="Enbac_synth_compD-like"/>
</dbReference>
<feature type="region of interest" description="Disordered" evidence="2">
    <location>
        <begin position="227"/>
        <end position="248"/>
    </location>
</feature>
<dbReference type="Proteomes" id="UP001595993">
    <property type="component" value="Unassembled WGS sequence"/>
</dbReference>
<feature type="domain" description="4'-phosphopantetheinyl transferase" evidence="3">
    <location>
        <begin position="102"/>
        <end position="181"/>
    </location>
</feature>
<dbReference type="PANTHER" id="PTHR38096">
    <property type="entry name" value="ENTEROBACTIN SYNTHASE COMPONENT D"/>
    <property type="match status" value="1"/>
</dbReference>
<dbReference type="Pfam" id="PF17837">
    <property type="entry name" value="4PPT_N"/>
    <property type="match status" value="1"/>
</dbReference>
<evidence type="ECO:0000259" key="4">
    <source>
        <dbReference type="Pfam" id="PF17837"/>
    </source>
</evidence>
<organism evidence="5 6">
    <name type="scientific">Streptomyces maoxianensis</name>
    <dbReference type="NCBI Taxonomy" id="1459942"/>
    <lineage>
        <taxon>Bacteria</taxon>
        <taxon>Bacillati</taxon>
        <taxon>Actinomycetota</taxon>
        <taxon>Actinomycetes</taxon>
        <taxon>Kitasatosporales</taxon>
        <taxon>Streptomycetaceae</taxon>
        <taxon>Streptomyces</taxon>
    </lineage>
</organism>
<dbReference type="InterPro" id="IPR041354">
    <property type="entry name" value="4PPT_N"/>
</dbReference>
<evidence type="ECO:0000259" key="3">
    <source>
        <dbReference type="Pfam" id="PF01648"/>
    </source>
</evidence>
<dbReference type="InterPro" id="IPR008278">
    <property type="entry name" value="4-PPantetheinyl_Trfase_dom"/>
</dbReference>
<evidence type="ECO:0000256" key="1">
    <source>
        <dbReference type="ARBA" id="ARBA00022679"/>
    </source>
</evidence>
<dbReference type="InterPro" id="IPR037143">
    <property type="entry name" value="4-PPantetheinyl_Trfase_dom_sf"/>
</dbReference>
<protein>
    <submittedName>
        <fullName evidence="5">4'-phosphopantetheinyl transferase</fullName>
    </submittedName>
</protein>